<evidence type="ECO:0000313" key="2">
    <source>
        <dbReference type="EMBL" id="CAJ1372920.1"/>
    </source>
</evidence>
<proteinExistence type="predicted"/>
<dbReference type="AlphaFoldDB" id="A0AA36HPG2"/>
<dbReference type="Proteomes" id="UP001178507">
    <property type="component" value="Unassembled WGS sequence"/>
</dbReference>
<organism evidence="2 3">
    <name type="scientific">Effrenium voratum</name>
    <dbReference type="NCBI Taxonomy" id="2562239"/>
    <lineage>
        <taxon>Eukaryota</taxon>
        <taxon>Sar</taxon>
        <taxon>Alveolata</taxon>
        <taxon>Dinophyceae</taxon>
        <taxon>Suessiales</taxon>
        <taxon>Symbiodiniaceae</taxon>
        <taxon>Effrenium</taxon>
    </lineage>
</organism>
<protein>
    <submittedName>
        <fullName evidence="2">Uncharacterized protein</fullName>
    </submittedName>
</protein>
<feature type="region of interest" description="Disordered" evidence="1">
    <location>
        <begin position="228"/>
        <end position="252"/>
    </location>
</feature>
<accession>A0AA36HPG2</accession>
<reference evidence="2" key="1">
    <citation type="submission" date="2023-08" db="EMBL/GenBank/DDBJ databases">
        <authorList>
            <person name="Chen Y."/>
            <person name="Shah S."/>
            <person name="Dougan E. K."/>
            <person name="Thang M."/>
            <person name="Chan C."/>
        </authorList>
    </citation>
    <scope>NUCLEOTIDE SEQUENCE</scope>
</reference>
<sequence>MSGLELFMDGGATVAGLLSAGAAMLGYQQQKEDDSELACSEEEFSLLRKNLAEAYTSLCAAHSAITSAWGQPLSLFKRAARDAEEEAADEAEPEVALEVVEGAKRLVERAAALEDLADVYDAQLQLATGAGAGAGATRCVRRGPVQALEAELEELSLKLSGRIAALVRAKEALETNQPLAEVEAFEDAGCDPEDFPLAILQERQLLGELWRVGAGRMEVLARVIARRSGQTPPAAKEGEESPNYSSYVHDYL</sequence>
<name>A0AA36HPG2_9DINO</name>
<gene>
    <name evidence="2" type="ORF">EVOR1521_LOCUS2893</name>
</gene>
<dbReference type="EMBL" id="CAUJNA010000164">
    <property type="protein sequence ID" value="CAJ1372920.1"/>
    <property type="molecule type" value="Genomic_DNA"/>
</dbReference>
<comment type="caution">
    <text evidence="2">The sequence shown here is derived from an EMBL/GenBank/DDBJ whole genome shotgun (WGS) entry which is preliminary data.</text>
</comment>
<evidence type="ECO:0000313" key="3">
    <source>
        <dbReference type="Proteomes" id="UP001178507"/>
    </source>
</evidence>
<evidence type="ECO:0000256" key="1">
    <source>
        <dbReference type="SAM" id="MobiDB-lite"/>
    </source>
</evidence>
<keyword evidence="3" id="KW-1185">Reference proteome</keyword>